<dbReference type="GO" id="GO:0005737">
    <property type="term" value="C:cytoplasm"/>
    <property type="evidence" value="ECO:0007669"/>
    <property type="project" value="UniProtKB-ARBA"/>
</dbReference>
<evidence type="ECO:0000256" key="8">
    <source>
        <dbReference type="ARBA" id="ARBA00022679"/>
    </source>
</evidence>
<reference evidence="23" key="1">
    <citation type="submission" date="2025-05" db="UniProtKB">
        <authorList>
            <consortium name="Ensembl"/>
        </authorList>
    </citation>
    <scope>IDENTIFICATION</scope>
</reference>
<dbReference type="Pfam" id="PF01583">
    <property type="entry name" value="APS_kinase"/>
    <property type="match status" value="1"/>
</dbReference>
<dbReference type="NCBIfam" id="TIGR00455">
    <property type="entry name" value="apsK"/>
    <property type="match status" value="1"/>
</dbReference>
<dbReference type="GO" id="GO:0004020">
    <property type="term" value="F:adenylylsulfate kinase activity"/>
    <property type="evidence" value="ECO:0007669"/>
    <property type="project" value="UniProtKB-EC"/>
</dbReference>
<dbReference type="Pfam" id="PF01747">
    <property type="entry name" value="ATP-sulfurylase"/>
    <property type="match status" value="1"/>
</dbReference>
<dbReference type="InterPro" id="IPR015947">
    <property type="entry name" value="PUA-like_sf"/>
</dbReference>
<comment type="catalytic activity">
    <reaction evidence="1">
        <text>adenosine 5'-phosphosulfate + ATP = 3'-phosphoadenylyl sulfate + ADP + H(+)</text>
        <dbReference type="Rhea" id="RHEA:24152"/>
        <dbReference type="ChEBI" id="CHEBI:15378"/>
        <dbReference type="ChEBI" id="CHEBI:30616"/>
        <dbReference type="ChEBI" id="CHEBI:58243"/>
        <dbReference type="ChEBI" id="CHEBI:58339"/>
        <dbReference type="ChEBI" id="CHEBI:456216"/>
        <dbReference type="EC" id="2.7.1.25"/>
    </reaction>
</comment>
<dbReference type="Proteomes" id="UP000694724">
    <property type="component" value="Unplaced"/>
</dbReference>
<dbReference type="Gene3D" id="3.10.400.10">
    <property type="entry name" value="Sulfate adenylyltransferase"/>
    <property type="match status" value="1"/>
</dbReference>
<comment type="subunit">
    <text evidence="5">Homodimer.</text>
</comment>
<evidence type="ECO:0000256" key="15">
    <source>
        <dbReference type="ARBA" id="ARBA00049370"/>
    </source>
</evidence>
<comment type="pathway">
    <text evidence="2">Sulfur metabolism; sulfate assimilation.</text>
</comment>
<dbReference type="Pfam" id="PF14306">
    <property type="entry name" value="PUA_2"/>
    <property type="match status" value="1"/>
</dbReference>
<evidence type="ECO:0000259" key="20">
    <source>
        <dbReference type="Pfam" id="PF01583"/>
    </source>
</evidence>
<comment type="function">
    <text evidence="16">Bifunctional enzyme with both ATP sulfurylase and APS kinase activity, which mediates two steps in the sulfate activation pathway. The first step is the transfer of a sulfate group to ATP to yield adenosine 5'-phosphosulfate (APS), and the second step is the transfer of a phosphate group from ATP to APS yielding 3'-phosphoadenylylsulfate (PAPS: activated sulfate donor used by sulfotransferase). In mammals, PAPS is the sole source of sulfate; APS appears to be only an intermediate in the sulfate-activation pathway. Required for normal biosynthesis of sulfated L-selectin ligands in endothelial cells.</text>
</comment>
<comment type="catalytic activity">
    <reaction evidence="15">
        <text>sulfate + ATP + H(+) = adenosine 5'-phosphosulfate + diphosphate</text>
        <dbReference type="Rhea" id="RHEA:18133"/>
        <dbReference type="ChEBI" id="CHEBI:15378"/>
        <dbReference type="ChEBI" id="CHEBI:16189"/>
        <dbReference type="ChEBI" id="CHEBI:30616"/>
        <dbReference type="ChEBI" id="CHEBI:33019"/>
        <dbReference type="ChEBI" id="CHEBI:58243"/>
        <dbReference type="EC" id="2.7.7.4"/>
    </reaction>
</comment>
<evidence type="ECO:0000256" key="11">
    <source>
        <dbReference type="ARBA" id="ARBA00022777"/>
    </source>
</evidence>
<dbReference type="PANTHER" id="PTHR11055:SF17">
    <property type="entry name" value="BIFUNCTIONAL 3'-PHOSPHOADENOSINE 5'-PHOSPHOSULFATE SYNTHASE 1"/>
    <property type="match status" value="1"/>
</dbReference>
<accession>A0A8D1BT18</accession>
<dbReference type="Ensembl" id="ENSSSCT00065007640.1">
    <property type="protein sequence ID" value="ENSSSCP00065003253.1"/>
    <property type="gene ID" value="ENSSSCG00065005669.1"/>
</dbReference>
<dbReference type="PANTHER" id="PTHR11055">
    <property type="entry name" value="BIFUNCTIONAL 3'-PHOSPHOADENOSINE 5'-PHOSPHOSULFATE SYNTHASE"/>
    <property type="match status" value="1"/>
</dbReference>
<dbReference type="GO" id="GO:0000103">
    <property type="term" value="P:sulfate assimilation"/>
    <property type="evidence" value="ECO:0007669"/>
    <property type="project" value="UniProtKB-UniPathway"/>
</dbReference>
<evidence type="ECO:0000256" key="2">
    <source>
        <dbReference type="ARBA" id="ARBA00005050"/>
    </source>
</evidence>
<dbReference type="UniPathway" id="UPA00097"/>
<evidence type="ECO:0000256" key="14">
    <source>
        <dbReference type="ARBA" id="ARBA00023268"/>
    </source>
</evidence>
<dbReference type="CDD" id="cd00517">
    <property type="entry name" value="ATPS"/>
    <property type="match status" value="1"/>
</dbReference>
<keyword evidence="9" id="KW-0548">Nucleotidyltransferase</keyword>
<keyword evidence="12" id="KW-0067">ATP-binding</keyword>
<name>A0A8D1BT18_PIG</name>
<dbReference type="SUPFAM" id="SSF88697">
    <property type="entry name" value="PUA domain-like"/>
    <property type="match status" value="1"/>
</dbReference>
<dbReference type="Gene3D" id="3.40.50.300">
    <property type="entry name" value="P-loop containing nucleotide triphosphate hydrolases"/>
    <property type="match status" value="1"/>
</dbReference>
<evidence type="ECO:0000256" key="12">
    <source>
        <dbReference type="ARBA" id="ARBA00022840"/>
    </source>
</evidence>
<evidence type="ECO:0000259" key="22">
    <source>
        <dbReference type="Pfam" id="PF14306"/>
    </source>
</evidence>
<dbReference type="InterPro" id="IPR024951">
    <property type="entry name" value="Sulfurylase_cat_dom"/>
</dbReference>
<dbReference type="InterPro" id="IPR002891">
    <property type="entry name" value="APS"/>
</dbReference>
<keyword evidence="11" id="KW-0418">Kinase</keyword>
<dbReference type="InterPro" id="IPR059117">
    <property type="entry name" value="APS_kinase_dom"/>
</dbReference>
<dbReference type="CDD" id="cd02027">
    <property type="entry name" value="APSK"/>
    <property type="match status" value="1"/>
</dbReference>
<dbReference type="InterPro" id="IPR027417">
    <property type="entry name" value="P-loop_NTPase"/>
</dbReference>
<sequence length="808" mass="90301">MGTDVENRRLGGRAYGEGRGAGNHVSVFAGPRNSSGEPGNFPALFGPSRRSDFSSAHAHRRLRSEEGPGSSTTASSGPASSSESRGKSLLRAPVVRALKPGRQLLPPVLVRCFAPPHIPLPRTHFGGAADATWSEPRARARAYDSAGQLRREEAPPSRPAPADLPFSRYPVGTENAGTRARCVAMEVPGSLCKKVKLSNNAQNWGMQRATNVTYQAHHVSRNKRGQVVGTRGGFRGCTVWLTGLSGAGKTTVSMALEEYLVCHGIPCYTLDGDNIRQGLNKNLGFSPEDREENVRRIAEVAKLFADAGLVCITSFISPYTQDRNNARQIHEGASLPFFEVFVDAPLHVCEQRDVKGLYKKARAGEIKGFTGIDSEYEKPEAPELVLKTDSCDVNDCVQQVVELLQERDIVPVDASYEVKELYVPENKLHLAKTDAETLPALKINKVDMQWVQVLAEGWATPLNGFMREREYLQCLHFDCLLDGGVINLSVPIVLTATQEDKERLDGCTAFALMYEGRRVAILRNPEFFEHRKEERCARQWGTTCKNHPYIKMVMEQGDWLVGGDLQVLDRIYWNDGLDQYRFTPTELKQKFKDMNADAVFAFQLRNPVHNGHALLMQDTHKQLLDRGYRRPVLLLHPLGGWTKDDDVPLMWRMKQHAAVLEEGVLNPETTVVAIFPSPMMYAGPTEVQWHCRARMVAGANFYIVGRDPAGMPHPETGKDLYEPTHGAKVLTMAPGLITLEIVPFRVAAYNKKKKRMDYYDSEHHEDFEFISGTRMRKLAREGQKPPEGFMAPKAWTVLMEYYKSLEKA</sequence>
<dbReference type="FunFam" id="3.40.50.300:FF:000243">
    <property type="entry name" value="Bifunctional 3'-phosphoadenosine 5'-phosphosulfate synthase 1"/>
    <property type="match status" value="1"/>
</dbReference>
<feature type="region of interest" description="Disordered" evidence="19">
    <location>
        <begin position="142"/>
        <end position="168"/>
    </location>
</feature>
<comment type="similarity">
    <text evidence="4">In the C-terminal section; belongs to the sulfate adenylyltransferase family.</text>
</comment>
<proteinExistence type="inferred from homology"/>
<feature type="compositionally biased region" description="Low complexity" evidence="19">
    <location>
        <begin position="67"/>
        <end position="83"/>
    </location>
</feature>
<dbReference type="InterPro" id="IPR002650">
    <property type="entry name" value="Sulphate_adenylyltransferase"/>
</dbReference>
<evidence type="ECO:0000256" key="16">
    <source>
        <dbReference type="ARBA" id="ARBA00056178"/>
    </source>
</evidence>
<evidence type="ECO:0000313" key="23">
    <source>
        <dbReference type="Ensembl" id="ENSSSCP00030001491.1"/>
    </source>
</evidence>
<dbReference type="Proteomes" id="UP000694570">
    <property type="component" value="Unplaced"/>
</dbReference>
<evidence type="ECO:0000256" key="4">
    <source>
        <dbReference type="ARBA" id="ARBA00009290"/>
    </source>
</evidence>
<feature type="region of interest" description="Disordered" evidence="19">
    <location>
        <begin position="1"/>
        <end position="87"/>
    </location>
</feature>
<evidence type="ECO:0000256" key="13">
    <source>
        <dbReference type="ARBA" id="ARBA00022990"/>
    </source>
</evidence>
<evidence type="ECO:0000256" key="1">
    <source>
        <dbReference type="ARBA" id="ARBA00001823"/>
    </source>
</evidence>
<comment type="similarity">
    <text evidence="3">In the N-terminal section; belongs to the APS kinase family.</text>
</comment>
<evidence type="ECO:0000256" key="6">
    <source>
        <dbReference type="ARBA" id="ARBA00012121"/>
    </source>
</evidence>
<dbReference type="EC" id="2.7.7.4" evidence="7"/>
<evidence type="ECO:0000256" key="9">
    <source>
        <dbReference type="ARBA" id="ARBA00022695"/>
    </source>
</evidence>
<evidence type="ECO:0000256" key="3">
    <source>
        <dbReference type="ARBA" id="ARBA00007268"/>
    </source>
</evidence>
<dbReference type="GO" id="GO:0004781">
    <property type="term" value="F:sulfate adenylyltransferase (ATP) activity"/>
    <property type="evidence" value="ECO:0007669"/>
    <property type="project" value="UniProtKB-EC"/>
</dbReference>
<dbReference type="Proteomes" id="UP000694728">
    <property type="component" value="Unplaced"/>
</dbReference>
<gene>
    <name evidence="23" type="primary">PAPSS1</name>
</gene>
<dbReference type="FunFam" id="3.40.50.620:FF:000006">
    <property type="entry name" value="bifunctional 3'-phosphoadenosine 5'-phosphosulfate synthase 1"/>
    <property type="match status" value="1"/>
</dbReference>
<dbReference type="Proteomes" id="UP000694725">
    <property type="component" value="Unplaced"/>
</dbReference>
<dbReference type="FunFam" id="3.10.400.10:FF:000001">
    <property type="entry name" value="bifunctional 3'-phosphoadenosine 5'-phosphosulfate synthase 1"/>
    <property type="match status" value="1"/>
</dbReference>
<dbReference type="SUPFAM" id="SSF52540">
    <property type="entry name" value="P-loop containing nucleoside triphosphate hydrolases"/>
    <property type="match status" value="1"/>
</dbReference>
<feature type="domain" description="APS kinase" evidence="20">
    <location>
        <begin position="235"/>
        <end position="387"/>
    </location>
</feature>
<feature type="domain" description="Sulphate adenylyltransferase catalytic" evidence="21">
    <location>
        <begin position="578"/>
        <end position="801"/>
    </location>
</feature>
<organism evidence="23 24">
    <name type="scientific">Sus scrofa</name>
    <name type="common">Pig</name>
    <dbReference type="NCBI Taxonomy" id="9823"/>
    <lineage>
        <taxon>Eukaryota</taxon>
        <taxon>Metazoa</taxon>
        <taxon>Chordata</taxon>
        <taxon>Craniata</taxon>
        <taxon>Vertebrata</taxon>
        <taxon>Euteleostomi</taxon>
        <taxon>Mammalia</taxon>
        <taxon>Eutheria</taxon>
        <taxon>Laurasiatheria</taxon>
        <taxon>Artiodactyla</taxon>
        <taxon>Suina</taxon>
        <taxon>Suidae</taxon>
        <taxon>Sus</taxon>
    </lineage>
</organism>
<keyword evidence="14" id="KW-0511">Multifunctional enzyme</keyword>
<evidence type="ECO:0000256" key="10">
    <source>
        <dbReference type="ARBA" id="ARBA00022741"/>
    </source>
</evidence>
<dbReference type="HAMAP" id="MF_00065">
    <property type="entry name" value="Adenylyl_sulf_kinase"/>
    <property type="match status" value="1"/>
</dbReference>
<evidence type="ECO:0000256" key="17">
    <source>
        <dbReference type="ARBA" id="ARBA00074694"/>
    </source>
</evidence>
<dbReference type="NCBIfam" id="TIGR00339">
    <property type="entry name" value="sopT"/>
    <property type="match status" value="1"/>
</dbReference>
<dbReference type="NCBIfam" id="NF003013">
    <property type="entry name" value="PRK03846.1"/>
    <property type="match status" value="1"/>
</dbReference>
<keyword evidence="13" id="KW-0007">Acetylation</keyword>
<dbReference type="InterPro" id="IPR025980">
    <property type="entry name" value="ATP-Sase_PUA-like_dom"/>
</dbReference>
<dbReference type="Ensembl" id="ENSSSCT00030003778.1">
    <property type="protein sequence ID" value="ENSSSCP00030001491.1"/>
    <property type="gene ID" value="ENSSSCG00030002940.1"/>
</dbReference>
<dbReference type="Ensembl" id="ENSSSCT00045055233.1">
    <property type="protein sequence ID" value="ENSSSCP00045038509.1"/>
    <property type="gene ID" value="ENSSSCG00045032332.1"/>
</dbReference>
<keyword evidence="8" id="KW-0808">Transferase</keyword>
<evidence type="ECO:0000256" key="19">
    <source>
        <dbReference type="SAM" id="MobiDB-lite"/>
    </source>
</evidence>
<dbReference type="InterPro" id="IPR014729">
    <property type="entry name" value="Rossmann-like_a/b/a_fold"/>
</dbReference>
<dbReference type="GO" id="GO:0050428">
    <property type="term" value="P:3'-phosphoadenosine 5'-phosphosulfate biosynthetic process"/>
    <property type="evidence" value="ECO:0007669"/>
    <property type="project" value="UniProtKB-ARBA"/>
</dbReference>
<dbReference type="EC" id="2.7.1.25" evidence="6"/>
<evidence type="ECO:0000256" key="7">
    <source>
        <dbReference type="ARBA" id="ARBA00012391"/>
    </source>
</evidence>
<feature type="domain" description="ATP-sulfurylase PUA-like" evidence="22">
    <location>
        <begin position="417"/>
        <end position="569"/>
    </location>
</feature>
<keyword evidence="10" id="KW-0547">Nucleotide-binding</keyword>
<dbReference type="Ensembl" id="ENSSSCT00055012754.1">
    <property type="protein sequence ID" value="ENSSSCP00055010032.1"/>
    <property type="gene ID" value="ENSSSCG00055006588.1"/>
</dbReference>
<dbReference type="AlphaFoldDB" id="A0A8D1BT18"/>
<protein>
    <recommendedName>
        <fullName evidence="17">Bifunctional 3'-phosphoadenosine 5'-phosphosulfate synthase 1</fullName>
        <ecNumber evidence="6">2.7.1.25</ecNumber>
        <ecNumber evidence="7">2.7.7.4</ecNumber>
    </recommendedName>
    <alternativeName>
        <fullName evidence="18">Sulfurylase kinase 1</fullName>
    </alternativeName>
</protein>
<dbReference type="Gene3D" id="3.40.50.620">
    <property type="entry name" value="HUPs"/>
    <property type="match status" value="1"/>
</dbReference>
<dbReference type="SUPFAM" id="SSF52374">
    <property type="entry name" value="Nucleotidylyl transferase"/>
    <property type="match status" value="1"/>
</dbReference>
<evidence type="ECO:0000313" key="24">
    <source>
        <dbReference type="Proteomes" id="UP000694570"/>
    </source>
</evidence>
<evidence type="ECO:0000259" key="21">
    <source>
        <dbReference type="Pfam" id="PF01747"/>
    </source>
</evidence>
<dbReference type="GO" id="GO:0005524">
    <property type="term" value="F:ATP binding"/>
    <property type="evidence" value="ECO:0007669"/>
    <property type="project" value="UniProtKB-KW"/>
</dbReference>
<evidence type="ECO:0000256" key="5">
    <source>
        <dbReference type="ARBA" id="ARBA00011738"/>
    </source>
</evidence>
<evidence type="ECO:0000256" key="18">
    <source>
        <dbReference type="ARBA" id="ARBA00081044"/>
    </source>
</evidence>